<dbReference type="KEGG" id="vff:VITFI_CDS0648"/>
<gene>
    <name evidence="3" type="ORF">VITFI_CDS0120</name>
    <name evidence="4" type="ORF">VITFI_CDS0648</name>
    <name evidence="5" type="ORF">VITFI_CDS1071</name>
    <name evidence="6" type="ORF">VITFI_CDS1524</name>
</gene>
<dbReference type="EMBL" id="CP022423">
    <property type="protein sequence ID" value="ASM75899.1"/>
    <property type="molecule type" value="Genomic_DNA"/>
</dbReference>
<reference evidence="6 7" key="1">
    <citation type="submission" date="2017-07" db="EMBL/GenBank/DDBJ databases">
        <title>Complete Genome Sequence of the cosmetic ferment Vitreoscilla filiformis (ATCC15551).</title>
        <authorList>
            <person name="Contreras S."/>
            <person name="Sagory-Zalkind P."/>
            <person name="Blanquart H."/>
            <person name="Iltis A."/>
            <person name="Morand S.C."/>
        </authorList>
    </citation>
    <scope>NUCLEOTIDE SEQUENCE [LARGE SCALE GENOMIC DNA]</scope>
    <source>
        <strain evidence="6 7">ATCC 15551</strain>
    </source>
</reference>
<evidence type="ECO:0000259" key="2">
    <source>
        <dbReference type="Pfam" id="PF09454"/>
    </source>
</evidence>
<evidence type="ECO:0000313" key="6">
    <source>
        <dbReference type="EMBL" id="ASM77302.1"/>
    </source>
</evidence>
<dbReference type="InterPro" id="IPR017916">
    <property type="entry name" value="SB_dom"/>
</dbReference>
<evidence type="ECO:0000313" key="3">
    <source>
        <dbReference type="EMBL" id="ASM75899.1"/>
    </source>
</evidence>
<evidence type="ECO:0000313" key="7">
    <source>
        <dbReference type="Proteomes" id="UP000199729"/>
    </source>
</evidence>
<dbReference type="Pfam" id="PF09454">
    <property type="entry name" value="Vps23_core"/>
    <property type="match status" value="1"/>
</dbReference>
<proteinExistence type="predicted"/>
<organism evidence="6 7">
    <name type="scientific">Vitreoscilla filiformis</name>
    <dbReference type="NCBI Taxonomy" id="63"/>
    <lineage>
        <taxon>Bacteria</taxon>
        <taxon>Pseudomonadati</taxon>
        <taxon>Pseudomonadota</taxon>
        <taxon>Betaproteobacteria</taxon>
        <taxon>Neisseriales</taxon>
        <taxon>Neisseriaceae</taxon>
        <taxon>Vitreoscilla</taxon>
    </lineage>
</organism>
<evidence type="ECO:0000313" key="4">
    <source>
        <dbReference type="EMBL" id="ASM76427.1"/>
    </source>
</evidence>
<dbReference type="KEGG" id="vff:VITFI_CDS0120"/>
<protein>
    <recommendedName>
        <fullName evidence="2">SB domain-containing protein</fullName>
    </recommendedName>
</protein>
<dbReference type="KEGG" id="vff:VITFI_CDS1071"/>
<feature type="domain" description="SB" evidence="2">
    <location>
        <begin position="13"/>
        <end position="67"/>
    </location>
</feature>
<dbReference type="EMBL" id="CP022423">
    <property type="protein sequence ID" value="ASM77302.1"/>
    <property type="molecule type" value="Genomic_DNA"/>
</dbReference>
<keyword evidence="7" id="KW-1185">Reference proteome</keyword>
<evidence type="ECO:0000256" key="1">
    <source>
        <dbReference type="SAM" id="Coils"/>
    </source>
</evidence>
<feature type="coiled-coil region" evidence="1">
    <location>
        <begin position="10"/>
        <end position="37"/>
    </location>
</feature>
<name>A0A221KE47_VITFI</name>
<dbReference type="KEGG" id="vff:VITFI_CDS1524"/>
<dbReference type="EMBL" id="CP022423">
    <property type="protein sequence ID" value="ASM76849.1"/>
    <property type="molecule type" value="Genomic_DNA"/>
</dbReference>
<accession>A0A221KE47</accession>
<evidence type="ECO:0000313" key="5">
    <source>
        <dbReference type="EMBL" id="ASM76849.1"/>
    </source>
</evidence>
<dbReference type="EMBL" id="CP022423">
    <property type="protein sequence ID" value="ASM76427.1"/>
    <property type="molecule type" value="Genomic_DNA"/>
</dbReference>
<keyword evidence="1" id="KW-0175">Coiled coil</keyword>
<dbReference type="AlphaFoldDB" id="A0A221KE47"/>
<sequence length="103" mass="11211">MENVFTEADRRALVTALDAMQAQIRDLETDHAALQGVLTLLVRLLGAEGVISVGQLVQETRQLAETQPGEPEWQERLQQLAGVLDVLSPALKSKLARKGAPAR</sequence>
<dbReference type="Proteomes" id="UP000199729">
    <property type="component" value="Chromosome"/>
</dbReference>
<dbReference type="RefSeq" id="WP_089415356.1">
    <property type="nucleotide sequence ID" value="NZ_CP022423.1"/>
</dbReference>